<proteinExistence type="predicted"/>
<accession>A0A7X5XQH2</accession>
<dbReference type="InterPro" id="IPR051928">
    <property type="entry name" value="NorD/CobT"/>
</dbReference>
<gene>
    <name evidence="2" type="ORF">GGR90_001628</name>
</gene>
<keyword evidence="2" id="KW-0436">Ligase</keyword>
<keyword evidence="3" id="KW-1185">Reference proteome</keyword>
<protein>
    <submittedName>
        <fullName evidence="2">Cobaltochelatase CobT</fullName>
        <ecNumber evidence="2">6.6.1.2</ecNumber>
    </submittedName>
</protein>
<organism evidence="2 3">
    <name type="scientific">Sphingopyxis italica</name>
    <dbReference type="NCBI Taxonomy" id="1129133"/>
    <lineage>
        <taxon>Bacteria</taxon>
        <taxon>Pseudomonadati</taxon>
        <taxon>Pseudomonadota</taxon>
        <taxon>Alphaproteobacteria</taxon>
        <taxon>Sphingomonadales</taxon>
        <taxon>Sphingomonadaceae</taxon>
        <taxon>Sphingopyxis</taxon>
    </lineage>
</organism>
<reference evidence="2 3" key="1">
    <citation type="submission" date="2020-03" db="EMBL/GenBank/DDBJ databases">
        <title>Genomic Encyclopedia of Type Strains, Phase IV (KMG-IV): sequencing the most valuable type-strain genomes for metagenomic binning, comparative biology and taxonomic classification.</title>
        <authorList>
            <person name="Goeker M."/>
        </authorList>
    </citation>
    <scope>NUCLEOTIDE SEQUENCE [LARGE SCALE GENOMIC DNA]</scope>
    <source>
        <strain evidence="2 3">DSM 25229</strain>
    </source>
</reference>
<dbReference type="PANTHER" id="PTHR41248">
    <property type="entry name" value="NORD PROTEIN"/>
    <property type="match status" value="1"/>
</dbReference>
<dbReference type="InterPro" id="IPR036465">
    <property type="entry name" value="vWFA_dom_sf"/>
</dbReference>
<comment type="caution">
    <text evidence="2">The sequence shown here is derived from an EMBL/GenBank/DDBJ whole genome shotgun (WGS) entry which is preliminary data.</text>
</comment>
<evidence type="ECO:0000259" key="1">
    <source>
        <dbReference type="Pfam" id="PF11775"/>
    </source>
</evidence>
<dbReference type="PANTHER" id="PTHR41248:SF1">
    <property type="entry name" value="NORD PROTEIN"/>
    <property type="match status" value="1"/>
</dbReference>
<dbReference type="Gene3D" id="3.40.50.410">
    <property type="entry name" value="von Willebrand factor, type A domain"/>
    <property type="match status" value="1"/>
</dbReference>
<evidence type="ECO:0000313" key="3">
    <source>
        <dbReference type="Proteomes" id="UP000535078"/>
    </source>
</evidence>
<dbReference type="SUPFAM" id="SSF53300">
    <property type="entry name" value="vWA-like"/>
    <property type="match status" value="1"/>
</dbReference>
<dbReference type="Pfam" id="PF11775">
    <property type="entry name" value="CobT_C"/>
    <property type="match status" value="1"/>
</dbReference>
<feature type="domain" description="Cobalamin biosynthesis protein CobT VWA" evidence="1">
    <location>
        <begin position="95"/>
        <end position="280"/>
    </location>
</feature>
<dbReference type="EMBL" id="JAATIT010000002">
    <property type="protein sequence ID" value="NJB89453.1"/>
    <property type="molecule type" value="Genomic_DNA"/>
</dbReference>
<dbReference type="AlphaFoldDB" id="A0A7X5XQH2"/>
<dbReference type="Proteomes" id="UP000535078">
    <property type="component" value="Unassembled WGS sequence"/>
</dbReference>
<dbReference type="EC" id="6.6.1.2" evidence="2"/>
<sequence length="301" mass="33402">MIVLIAAMVVILHRRAPQQAEDGPENEAYRAYTREFDCILTAASVPTSLLEISPDGKKGYLEKDDRQWHLQIERAEGNYDRLGDLGPLEAHEGGELCDAAVLLMVDQSGSMRGEPMAWVAAGVRRLSEELGRRGASVAVVGYTTAGWHGGLTRRKWLDEGKPPRPGRLCALLHILYQPFDSGALDTNDWRQMLNPDVLRENVDGEALEWGVDQLKSRLERRRILLVVSDGAPVDDSTLMANGPSYMHRHFLQVRDAILEAKELELLAIGADFRVSEFYTVSRDAVDAGTLVEAGLELVTTR</sequence>
<dbReference type="GO" id="GO:0051116">
    <property type="term" value="F:cobaltochelatase activity"/>
    <property type="evidence" value="ECO:0007669"/>
    <property type="project" value="UniProtKB-EC"/>
</dbReference>
<name>A0A7X5XQH2_9SPHN</name>
<dbReference type="InterPro" id="IPR025861">
    <property type="entry name" value="CobT_VWA_dom"/>
</dbReference>
<evidence type="ECO:0000313" key="2">
    <source>
        <dbReference type="EMBL" id="NJB89453.1"/>
    </source>
</evidence>